<dbReference type="GO" id="GO:0005737">
    <property type="term" value="C:cytoplasm"/>
    <property type="evidence" value="ECO:0007669"/>
    <property type="project" value="TreeGrafter"/>
</dbReference>
<protein>
    <submittedName>
        <fullName evidence="6">Pyridine nucleotide-disulphide oxidoreductase family protein</fullName>
    </submittedName>
</protein>
<proteinExistence type="inferred from homology"/>
<evidence type="ECO:0000313" key="6">
    <source>
        <dbReference type="EMBL" id="CDW86381.1"/>
    </source>
</evidence>
<dbReference type="AlphaFoldDB" id="A0A078AWG2"/>
<dbReference type="InParanoid" id="A0A078AWG2"/>
<evidence type="ECO:0000256" key="1">
    <source>
        <dbReference type="ARBA" id="ARBA00006442"/>
    </source>
</evidence>
<accession>A0A078AWG2</accession>
<dbReference type="InterPro" id="IPR023753">
    <property type="entry name" value="FAD/NAD-binding_dom"/>
</dbReference>
<organism evidence="6 7">
    <name type="scientific">Stylonychia lemnae</name>
    <name type="common">Ciliate</name>
    <dbReference type="NCBI Taxonomy" id="5949"/>
    <lineage>
        <taxon>Eukaryota</taxon>
        <taxon>Sar</taxon>
        <taxon>Alveolata</taxon>
        <taxon>Ciliophora</taxon>
        <taxon>Intramacronucleata</taxon>
        <taxon>Spirotrichea</taxon>
        <taxon>Stichotrichia</taxon>
        <taxon>Sporadotrichida</taxon>
        <taxon>Oxytrichidae</taxon>
        <taxon>Stylonychinae</taxon>
        <taxon>Stylonychia</taxon>
    </lineage>
</organism>
<evidence type="ECO:0000313" key="7">
    <source>
        <dbReference type="Proteomes" id="UP000039865"/>
    </source>
</evidence>
<reference evidence="6 7" key="1">
    <citation type="submission" date="2014-06" db="EMBL/GenBank/DDBJ databases">
        <authorList>
            <person name="Swart Estienne"/>
        </authorList>
    </citation>
    <scope>NUCLEOTIDE SEQUENCE [LARGE SCALE GENOMIC DNA]</scope>
    <source>
        <strain evidence="6 7">130c</strain>
    </source>
</reference>
<feature type="domain" description="FAD/NAD(P)-binding" evidence="5">
    <location>
        <begin position="14"/>
        <end position="283"/>
    </location>
</feature>
<comment type="similarity">
    <text evidence="1">Belongs to the FAD-dependent oxidoreductase family.</text>
</comment>
<name>A0A078AWG2_STYLE</name>
<dbReference type="Pfam" id="PF07992">
    <property type="entry name" value="Pyr_redox_2"/>
    <property type="match status" value="1"/>
</dbReference>
<sequence>MGGTCSKTQVAYDKKVIIVGCSFAGLTLAEQLWDYFDVTLIDKNDYFEYICTTTRSLVKDEHLDSITVSYVTMMRAHSKRAEFQQGTLMEIYPERNQILLQNVQTGEFDYRNYDFLVICTGSSYQQPTKFLEVQSLEERKSRLALEQEAIKRANSILVVGAGPVGVEIIGELVHANNQIQPDLNGIIQKKRLGIVGHGEKVLPNFVPKAQEYAQQFMTKNGVEIYMNTHFDENFNQTHKFEHVIYCQGSSYNTQFMQNSPMRQLSECVNSKGRIFVNDYLQVTNINPLQRPESNLSLIALSQKKTTMQHTEDLDKSQEVQELLRQVVFENIFCIGDVAQTSLNEEKTVYPLKQCANICAQNIITLTDCNDSKKQLKALPPRFDGVYQISLGPEDGFMIINNFVITGKRQSITKESYQNLYMQKYRGDEKAKKQIDIEMKKLEYLLWVCNSSCFQCCPCANTREGRRPNDEKQKMN</sequence>
<keyword evidence="7" id="KW-1185">Reference proteome</keyword>
<dbReference type="FunCoup" id="A0A078AWG2">
    <property type="interactions" value="57"/>
</dbReference>
<gene>
    <name evidence="6" type="primary">Contig11299.g12074</name>
    <name evidence="6" type="ORF">STYLEM_15475</name>
</gene>
<evidence type="ECO:0000256" key="2">
    <source>
        <dbReference type="ARBA" id="ARBA00022630"/>
    </source>
</evidence>
<dbReference type="OrthoDB" id="410084at2759"/>
<dbReference type="PANTHER" id="PTHR43735:SF3">
    <property type="entry name" value="FERROPTOSIS SUPPRESSOR PROTEIN 1"/>
    <property type="match status" value="1"/>
</dbReference>
<keyword evidence="4" id="KW-0560">Oxidoreductase</keyword>
<dbReference type="Proteomes" id="UP000039865">
    <property type="component" value="Unassembled WGS sequence"/>
</dbReference>
<evidence type="ECO:0000259" key="5">
    <source>
        <dbReference type="Pfam" id="PF07992"/>
    </source>
</evidence>
<dbReference type="GO" id="GO:0050660">
    <property type="term" value="F:flavin adenine dinucleotide binding"/>
    <property type="evidence" value="ECO:0007669"/>
    <property type="project" value="TreeGrafter"/>
</dbReference>
<keyword evidence="2" id="KW-0285">Flavoprotein</keyword>
<evidence type="ECO:0000256" key="3">
    <source>
        <dbReference type="ARBA" id="ARBA00022827"/>
    </source>
</evidence>
<dbReference type="GO" id="GO:0004174">
    <property type="term" value="F:electron-transferring-flavoprotein dehydrogenase activity"/>
    <property type="evidence" value="ECO:0007669"/>
    <property type="project" value="TreeGrafter"/>
</dbReference>
<dbReference type="OMA" id="CANTREG"/>
<dbReference type="InterPro" id="IPR036188">
    <property type="entry name" value="FAD/NAD-bd_sf"/>
</dbReference>
<keyword evidence="3" id="KW-0274">FAD</keyword>
<dbReference type="PANTHER" id="PTHR43735">
    <property type="entry name" value="APOPTOSIS-INDUCING FACTOR 1"/>
    <property type="match status" value="1"/>
</dbReference>
<evidence type="ECO:0000256" key="4">
    <source>
        <dbReference type="ARBA" id="ARBA00023002"/>
    </source>
</evidence>
<dbReference type="EMBL" id="CCKQ01014596">
    <property type="protein sequence ID" value="CDW86381.1"/>
    <property type="molecule type" value="Genomic_DNA"/>
</dbReference>
<dbReference type="Gene3D" id="3.50.50.100">
    <property type="match status" value="2"/>
</dbReference>
<dbReference type="SUPFAM" id="SSF51905">
    <property type="entry name" value="FAD/NAD(P)-binding domain"/>
    <property type="match status" value="1"/>
</dbReference>